<sequence>MIPGALVAVAAVAIIGYVVSLSLGRNPSRELLTIAVIALFASCTTASHELPKGSLVNIEVSR</sequence>
<protein>
    <submittedName>
        <fullName evidence="1">Uncharacterized protein</fullName>
    </submittedName>
</protein>
<reference evidence="1 2" key="1">
    <citation type="submission" date="2009-05" db="EMBL/GenBank/DDBJ databases">
        <title>The draft genome of Acidovorax delafieldii 2AN.</title>
        <authorList>
            <consortium name="US DOE Joint Genome Institute (JGI-PGF)"/>
            <person name="Lucas S."/>
            <person name="Copeland A."/>
            <person name="Lapidus A."/>
            <person name="Glavina del Rio T."/>
            <person name="Tice H."/>
            <person name="Bruce D."/>
            <person name="Goodwin L."/>
            <person name="Pitluck S."/>
            <person name="Larimer F."/>
            <person name="Land M.L."/>
            <person name="Hauser L."/>
            <person name="Shelobolina E.S."/>
            <person name="Picardal F."/>
            <person name="Roden E."/>
            <person name="Emerson D."/>
        </authorList>
    </citation>
    <scope>NUCLEOTIDE SEQUENCE [LARGE SCALE GENOMIC DNA]</scope>
    <source>
        <strain evidence="1 2">2AN</strain>
    </source>
</reference>
<gene>
    <name evidence="1" type="ORF">AcdelDRAFT_0910</name>
</gene>
<evidence type="ECO:0000313" key="1">
    <source>
        <dbReference type="EMBL" id="EER61575.1"/>
    </source>
</evidence>
<name>C5T1Y0_ACIDE</name>
<proteinExistence type="predicted"/>
<dbReference type="AlphaFoldDB" id="C5T1Y0"/>
<comment type="caution">
    <text evidence="1">The sequence shown here is derived from an EMBL/GenBank/DDBJ whole genome shotgun (WGS) entry which is preliminary data.</text>
</comment>
<dbReference type="PATRIC" id="fig|573060.9.peg.4338"/>
<evidence type="ECO:0000313" key="2">
    <source>
        <dbReference type="Proteomes" id="UP000003856"/>
    </source>
</evidence>
<dbReference type="EMBL" id="ACQT01000014">
    <property type="protein sequence ID" value="EER61575.1"/>
    <property type="molecule type" value="Genomic_DNA"/>
</dbReference>
<organism evidence="1 2">
    <name type="scientific">Acidovorax delafieldii 2AN</name>
    <dbReference type="NCBI Taxonomy" id="573060"/>
    <lineage>
        <taxon>Bacteria</taxon>
        <taxon>Pseudomonadati</taxon>
        <taxon>Pseudomonadota</taxon>
        <taxon>Betaproteobacteria</taxon>
        <taxon>Burkholderiales</taxon>
        <taxon>Comamonadaceae</taxon>
        <taxon>Acidovorax</taxon>
    </lineage>
</organism>
<keyword evidence="2" id="KW-1185">Reference proteome</keyword>
<dbReference type="OrthoDB" id="10002958at2"/>
<accession>C5T1Y0</accession>
<dbReference type="Proteomes" id="UP000003856">
    <property type="component" value="Unassembled WGS sequence"/>
</dbReference>
<dbReference type="RefSeq" id="WP_005793838.1">
    <property type="nucleotide sequence ID" value="NZ_ACQT01000014.1"/>
</dbReference>